<evidence type="ECO:0000256" key="1">
    <source>
        <dbReference type="ARBA" id="ARBA00022448"/>
    </source>
</evidence>
<dbReference type="InterPro" id="IPR003439">
    <property type="entry name" value="ABC_transporter-like_ATP-bd"/>
</dbReference>
<dbReference type="SUPFAM" id="SSF52540">
    <property type="entry name" value="P-loop containing nucleoside triphosphate hydrolases"/>
    <property type="match status" value="1"/>
</dbReference>
<dbReference type="VEuPathDB" id="VectorBase:GPPI007663"/>
<dbReference type="Gene3D" id="3.40.50.300">
    <property type="entry name" value="P-loop containing nucleotide triphosphate hydrolases"/>
    <property type="match status" value="1"/>
</dbReference>
<evidence type="ECO:0000259" key="2">
    <source>
        <dbReference type="Pfam" id="PF00005"/>
    </source>
</evidence>
<dbReference type="InterPro" id="IPR027417">
    <property type="entry name" value="P-loop_NTPase"/>
</dbReference>
<keyword evidence="1" id="KW-0813">Transport</keyword>
<dbReference type="GO" id="GO:0005524">
    <property type="term" value="F:ATP binding"/>
    <property type="evidence" value="ECO:0007669"/>
    <property type="project" value="InterPro"/>
</dbReference>
<evidence type="ECO:0000313" key="3">
    <source>
        <dbReference type="EnsemblMetazoa" id="GPPI007663-PA"/>
    </source>
</evidence>
<dbReference type="GO" id="GO:0016887">
    <property type="term" value="F:ATP hydrolysis activity"/>
    <property type="evidence" value="ECO:0007669"/>
    <property type="project" value="InterPro"/>
</dbReference>
<dbReference type="AlphaFoldDB" id="A0A1B0AT40"/>
<dbReference type="STRING" id="67801.A0A1B0AT40"/>
<sequence length="67" mass="7384">MFNLQDLHLNYHFVNVNCSVQAKLERSKTVEILKDVYGQFNSGQLTAILGPPGAGKTSLMNVLSGFK</sequence>
<dbReference type="EnsemblMetazoa" id="GPPI007663-RA">
    <property type="protein sequence ID" value="GPPI007663-PA"/>
    <property type="gene ID" value="GPPI007663"/>
</dbReference>
<protein>
    <recommendedName>
        <fullName evidence="2">ABC transporter domain-containing protein</fullName>
    </recommendedName>
</protein>
<dbReference type="Pfam" id="PF00005">
    <property type="entry name" value="ABC_tran"/>
    <property type="match status" value="1"/>
</dbReference>
<reference evidence="3" key="2">
    <citation type="submission" date="2020-05" db="UniProtKB">
        <authorList>
            <consortium name="EnsemblMetazoa"/>
        </authorList>
    </citation>
    <scope>IDENTIFICATION</scope>
    <source>
        <strain evidence="3">IAEA</strain>
    </source>
</reference>
<reference evidence="4" key="1">
    <citation type="submission" date="2015-01" db="EMBL/GenBank/DDBJ databases">
        <authorList>
            <person name="Aksoy S."/>
            <person name="Warren W."/>
            <person name="Wilson R.K."/>
        </authorList>
    </citation>
    <scope>NUCLEOTIDE SEQUENCE [LARGE SCALE GENOMIC DNA]</scope>
    <source>
        <strain evidence="4">IAEA</strain>
    </source>
</reference>
<dbReference type="Proteomes" id="UP000092460">
    <property type="component" value="Unassembled WGS sequence"/>
</dbReference>
<organism evidence="3 4">
    <name type="scientific">Glossina palpalis gambiensis</name>
    <dbReference type="NCBI Taxonomy" id="67801"/>
    <lineage>
        <taxon>Eukaryota</taxon>
        <taxon>Metazoa</taxon>
        <taxon>Ecdysozoa</taxon>
        <taxon>Arthropoda</taxon>
        <taxon>Hexapoda</taxon>
        <taxon>Insecta</taxon>
        <taxon>Pterygota</taxon>
        <taxon>Neoptera</taxon>
        <taxon>Endopterygota</taxon>
        <taxon>Diptera</taxon>
        <taxon>Brachycera</taxon>
        <taxon>Muscomorpha</taxon>
        <taxon>Hippoboscoidea</taxon>
        <taxon>Glossinidae</taxon>
        <taxon>Glossina</taxon>
    </lineage>
</organism>
<name>A0A1B0AT40_9MUSC</name>
<keyword evidence="4" id="KW-1185">Reference proteome</keyword>
<feature type="domain" description="ABC transporter" evidence="2">
    <location>
        <begin position="33"/>
        <end position="66"/>
    </location>
</feature>
<evidence type="ECO:0000313" key="4">
    <source>
        <dbReference type="Proteomes" id="UP000092460"/>
    </source>
</evidence>
<proteinExistence type="predicted"/>
<accession>A0A1B0AT40</accession>
<dbReference type="EMBL" id="JXJN01003152">
    <property type="status" value="NOT_ANNOTATED_CDS"/>
    <property type="molecule type" value="Genomic_DNA"/>
</dbReference>
<dbReference type="PANTHER" id="PTHR19241">
    <property type="entry name" value="ATP-BINDING CASSETTE TRANSPORTER"/>
    <property type="match status" value="1"/>
</dbReference>